<comment type="caution">
    <text evidence="2">The sequence shown here is derived from an EMBL/GenBank/DDBJ whole genome shotgun (WGS) entry which is preliminary data.</text>
</comment>
<evidence type="ECO:0000313" key="2">
    <source>
        <dbReference type="EMBL" id="MPC87188.1"/>
    </source>
</evidence>
<feature type="region of interest" description="Disordered" evidence="1">
    <location>
        <begin position="1"/>
        <end position="67"/>
    </location>
</feature>
<sequence length="67" mass="6992">MSNERREMEGDGKLCCGRHGGRGRDEGGRGAGGGGGGGGDEDPREISGREVEVGEAEEKNVSEEEEE</sequence>
<gene>
    <name evidence="2" type="ORF">E2C01_082043</name>
</gene>
<dbReference type="EMBL" id="VSRR010073761">
    <property type="protein sequence ID" value="MPC87188.1"/>
    <property type="molecule type" value="Genomic_DNA"/>
</dbReference>
<proteinExistence type="predicted"/>
<feature type="compositionally biased region" description="Basic and acidic residues" evidence="1">
    <location>
        <begin position="44"/>
        <end position="67"/>
    </location>
</feature>
<dbReference type="AlphaFoldDB" id="A0A5B7J2R0"/>
<evidence type="ECO:0000313" key="3">
    <source>
        <dbReference type="Proteomes" id="UP000324222"/>
    </source>
</evidence>
<keyword evidence="3" id="KW-1185">Reference proteome</keyword>
<feature type="compositionally biased region" description="Basic and acidic residues" evidence="1">
    <location>
        <begin position="1"/>
        <end position="12"/>
    </location>
</feature>
<protein>
    <submittedName>
        <fullName evidence="2">Uncharacterized protein</fullName>
    </submittedName>
</protein>
<organism evidence="2 3">
    <name type="scientific">Portunus trituberculatus</name>
    <name type="common">Swimming crab</name>
    <name type="synonym">Neptunus trituberculatus</name>
    <dbReference type="NCBI Taxonomy" id="210409"/>
    <lineage>
        <taxon>Eukaryota</taxon>
        <taxon>Metazoa</taxon>
        <taxon>Ecdysozoa</taxon>
        <taxon>Arthropoda</taxon>
        <taxon>Crustacea</taxon>
        <taxon>Multicrustacea</taxon>
        <taxon>Malacostraca</taxon>
        <taxon>Eumalacostraca</taxon>
        <taxon>Eucarida</taxon>
        <taxon>Decapoda</taxon>
        <taxon>Pleocyemata</taxon>
        <taxon>Brachyura</taxon>
        <taxon>Eubrachyura</taxon>
        <taxon>Portunoidea</taxon>
        <taxon>Portunidae</taxon>
        <taxon>Portuninae</taxon>
        <taxon>Portunus</taxon>
    </lineage>
</organism>
<dbReference type="Proteomes" id="UP000324222">
    <property type="component" value="Unassembled WGS sequence"/>
</dbReference>
<accession>A0A5B7J2R0</accession>
<feature type="compositionally biased region" description="Gly residues" evidence="1">
    <location>
        <begin position="29"/>
        <end position="38"/>
    </location>
</feature>
<name>A0A5B7J2R0_PORTR</name>
<reference evidence="2 3" key="1">
    <citation type="submission" date="2019-05" db="EMBL/GenBank/DDBJ databases">
        <title>Another draft genome of Portunus trituberculatus and its Hox gene families provides insights of decapod evolution.</title>
        <authorList>
            <person name="Jeong J.-H."/>
            <person name="Song I."/>
            <person name="Kim S."/>
            <person name="Choi T."/>
            <person name="Kim D."/>
            <person name="Ryu S."/>
            <person name="Kim W."/>
        </authorList>
    </citation>
    <scope>NUCLEOTIDE SEQUENCE [LARGE SCALE GENOMIC DNA]</scope>
    <source>
        <tissue evidence="2">Muscle</tissue>
    </source>
</reference>
<evidence type="ECO:0000256" key="1">
    <source>
        <dbReference type="SAM" id="MobiDB-lite"/>
    </source>
</evidence>